<evidence type="ECO:0000313" key="2">
    <source>
        <dbReference type="EMBL" id="KAG2295715.1"/>
    </source>
</evidence>
<reference evidence="2 3" key="1">
    <citation type="submission" date="2020-02" db="EMBL/GenBank/DDBJ databases">
        <authorList>
            <person name="Ma Q."/>
            <person name="Huang Y."/>
            <person name="Song X."/>
            <person name="Pei D."/>
        </authorList>
    </citation>
    <scope>NUCLEOTIDE SEQUENCE [LARGE SCALE GENOMIC DNA]</scope>
    <source>
        <strain evidence="2">Sxm20200214</strain>
        <tissue evidence="2">Leaf</tissue>
    </source>
</reference>
<gene>
    <name evidence="2" type="ORF">Bca52824_042384</name>
</gene>
<sequence>MVTPNSSPVVTSGLLLVKECGRDAEGTSLPLVGSSSAFVSSSSVPSSFLGSSLSFAVPSLPLSMELCHGEVGLSSSSFGSSSSFVPNLSSVVLNMLSVMETLELSSLIGMPSDGKVAREQLSLLVHKMELADGRKSWSEIADYVIAVELGTLTRSEAEDRVIASLIEEGTGFLFDEHGTNLAVEPGVEGSRLSLTTPLIVPSSSSLVKKTMLETVRKYEQMRLANSSQTKESSSETTSSSDDSSYSSSHSEKSVDSADVAGEYDNISEDDKRDDDISVDVEDDGALEAPMMSGMGPVALILARKVIKTNDEMGDRDGVDGRSDFSGECDDFSDEQDRFSGEQSGVSGSLGAIVVDDGRDDTDGGSDRRADVTDILRKIKQESVAASFAGSLDALGNPCGYGKKKKRARKARERPRSFVCPLVNHRDPLESFPSIC</sequence>
<protein>
    <submittedName>
        <fullName evidence="2">Uncharacterized protein</fullName>
    </submittedName>
</protein>
<evidence type="ECO:0000256" key="1">
    <source>
        <dbReference type="SAM" id="MobiDB-lite"/>
    </source>
</evidence>
<proteinExistence type="predicted"/>
<dbReference type="EMBL" id="JAAMPC010000009">
    <property type="protein sequence ID" value="KAG2295715.1"/>
    <property type="molecule type" value="Genomic_DNA"/>
</dbReference>
<dbReference type="Proteomes" id="UP000886595">
    <property type="component" value="Unassembled WGS sequence"/>
</dbReference>
<feature type="compositionally biased region" description="Basic and acidic residues" evidence="1">
    <location>
        <begin position="311"/>
        <end position="324"/>
    </location>
</feature>
<feature type="region of interest" description="Disordered" evidence="1">
    <location>
        <begin position="222"/>
        <end position="277"/>
    </location>
</feature>
<evidence type="ECO:0000313" key="3">
    <source>
        <dbReference type="Proteomes" id="UP000886595"/>
    </source>
</evidence>
<organism evidence="2 3">
    <name type="scientific">Brassica carinata</name>
    <name type="common">Ethiopian mustard</name>
    <name type="synonym">Abyssinian cabbage</name>
    <dbReference type="NCBI Taxonomy" id="52824"/>
    <lineage>
        <taxon>Eukaryota</taxon>
        <taxon>Viridiplantae</taxon>
        <taxon>Streptophyta</taxon>
        <taxon>Embryophyta</taxon>
        <taxon>Tracheophyta</taxon>
        <taxon>Spermatophyta</taxon>
        <taxon>Magnoliopsida</taxon>
        <taxon>eudicotyledons</taxon>
        <taxon>Gunneridae</taxon>
        <taxon>Pentapetalae</taxon>
        <taxon>rosids</taxon>
        <taxon>malvids</taxon>
        <taxon>Brassicales</taxon>
        <taxon>Brassicaceae</taxon>
        <taxon>Brassiceae</taxon>
        <taxon>Brassica</taxon>
    </lineage>
</organism>
<dbReference type="AlphaFoldDB" id="A0A8X7RWM3"/>
<name>A0A8X7RWM3_BRACI</name>
<comment type="caution">
    <text evidence="2">The sequence shown here is derived from an EMBL/GenBank/DDBJ whole genome shotgun (WGS) entry which is preliminary data.</text>
</comment>
<keyword evidence="3" id="KW-1185">Reference proteome</keyword>
<accession>A0A8X7RWM3</accession>
<feature type="region of interest" description="Disordered" evidence="1">
    <location>
        <begin position="311"/>
        <end position="368"/>
    </location>
</feature>
<dbReference type="OrthoDB" id="1113004at2759"/>
<feature type="compositionally biased region" description="Low complexity" evidence="1">
    <location>
        <begin position="226"/>
        <end position="248"/>
    </location>
</feature>